<dbReference type="InterPro" id="IPR029058">
    <property type="entry name" value="AB_hydrolase_fold"/>
</dbReference>
<organism evidence="2 3">
    <name type="scientific">Prauserella isguenensis</name>
    <dbReference type="NCBI Taxonomy" id="1470180"/>
    <lineage>
        <taxon>Bacteria</taxon>
        <taxon>Bacillati</taxon>
        <taxon>Actinomycetota</taxon>
        <taxon>Actinomycetes</taxon>
        <taxon>Pseudonocardiales</taxon>
        <taxon>Pseudonocardiaceae</taxon>
        <taxon>Prauserella</taxon>
    </lineage>
</organism>
<name>A0A839S1V6_9PSEU</name>
<dbReference type="SUPFAM" id="SSF53474">
    <property type="entry name" value="alpha/beta-Hydrolases"/>
    <property type="match status" value="1"/>
</dbReference>
<reference evidence="2 3" key="1">
    <citation type="submission" date="2020-08" db="EMBL/GenBank/DDBJ databases">
        <title>Genomic Encyclopedia of Type Strains, Phase III (KMG-III): the genomes of soil and plant-associated and newly described type strains.</title>
        <authorList>
            <person name="Whitman W."/>
        </authorList>
    </citation>
    <scope>NUCLEOTIDE SEQUENCE [LARGE SCALE GENOMIC DNA]</scope>
    <source>
        <strain evidence="2 3">CECT 8577</strain>
    </source>
</reference>
<protein>
    <submittedName>
        <fullName evidence="2">Pimeloyl-ACP methyl ester carboxylesterase</fullName>
    </submittedName>
</protein>
<evidence type="ECO:0000313" key="2">
    <source>
        <dbReference type="EMBL" id="MBB3051294.1"/>
    </source>
</evidence>
<gene>
    <name evidence="2" type="ORF">FHS23_002317</name>
</gene>
<dbReference type="AlphaFoldDB" id="A0A839S1V6"/>
<accession>A0A839S1V6</accession>
<comment type="caution">
    <text evidence="2">The sequence shown here is derived from an EMBL/GenBank/DDBJ whole genome shotgun (WGS) entry which is preliminary data.</text>
</comment>
<proteinExistence type="predicted"/>
<dbReference type="RefSeq" id="WP_425501114.1">
    <property type="nucleotide sequence ID" value="NZ_JACHWU010000002.1"/>
</dbReference>
<dbReference type="Proteomes" id="UP000550714">
    <property type="component" value="Unassembled WGS sequence"/>
</dbReference>
<evidence type="ECO:0000313" key="3">
    <source>
        <dbReference type="Proteomes" id="UP000550714"/>
    </source>
</evidence>
<sequence length="142" mass="15163">MAPITRGEEGTDGMPVLAGAEPFQHTGTSGTGVVLCHGFTETPPSMRPWGRHLAAEGHTVCRPHLPGHDTAWRECNRTTWQEDIVEPVDSRAVLDGIGTDPACVTEVVLHDSGHVATLDNDAPLLFERSSEFAAAGRQVGTK</sequence>
<dbReference type="EMBL" id="JACHWU010000002">
    <property type="protein sequence ID" value="MBB3051294.1"/>
    <property type="molecule type" value="Genomic_DNA"/>
</dbReference>
<dbReference type="Gene3D" id="3.40.50.1820">
    <property type="entry name" value="alpha/beta hydrolase"/>
    <property type="match status" value="1"/>
</dbReference>
<keyword evidence="3" id="KW-1185">Reference proteome</keyword>
<evidence type="ECO:0000256" key="1">
    <source>
        <dbReference type="SAM" id="MobiDB-lite"/>
    </source>
</evidence>
<feature type="region of interest" description="Disordered" evidence="1">
    <location>
        <begin position="1"/>
        <end position="24"/>
    </location>
</feature>